<dbReference type="EMBL" id="KV427637">
    <property type="protein sequence ID" value="KZT04291.1"/>
    <property type="molecule type" value="Genomic_DNA"/>
</dbReference>
<gene>
    <name evidence="2" type="ORF">LAESUDRAFT_657988</name>
</gene>
<organism evidence="2 3">
    <name type="scientific">Laetiporus sulphureus 93-53</name>
    <dbReference type="NCBI Taxonomy" id="1314785"/>
    <lineage>
        <taxon>Eukaryota</taxon>
        <taxon>Fungi</taxon>
        <taxon>Dikarya</taxon>
        <taxon>Basidiomycota</taxon>
        <taxon>Agaricomycotina</taxon>
        <taxon>Agaricomycetes</taxon>
        <taxon>Polyporales</taxon>
        <taxon>Laetiporus</taxon>
    </lineage>
</organism>
<evidence type="ECO:0000313" key="3">
    <source>
        <dbReference type="Proteomes" id="UP000076871"/>
    </source>
</evidence>
<feature type="region of interest" description="Disordered" evidence="1">
    <location>
        <begin position="44"/>
        <end position="63"/>
    </location>
</feature>
<dbReference type="STRING" id="1314785.A0A165D7S7"/>
<reference evidence="2 3" key="1">
    <citation type="journal article" date="2016" name="Mol. Biol. Evol.">
        <title>Comparative Genomics of Early-Diverging Mushroom-Forming Fungi Provides Insights into the Origins of Lignocellulose Decay Capabilities.</title>
        <authorList>
            <person name="Nagy L.G."/>
            <person name="Riley R."/>
            <person name="Tritt A."/>
            <person name="Adam C."/>
            <person name="Daum C."/>
            <person name="Floudas D."/>
            <person name="Sun H."/>
            <person name="Yadav J.S."/>
            <person name="Pangilinan J."/>
            <person name="Larsson K.H."/>
            <person name="Matsuura K."/>
            <person name="Barry K."/>
            <person name="Labutti K."/>
            <person name="Kuo R."/>
            <person name="Ohm R.A."/>
            <person name="Bhattacharya S.S."/>
            <person name="Shirouzu T."/>
            <person name="Yoshinaga Y."/>
            <person name="Martin F.M."/>
            <person name="Grigoriev I.V."/>
            <person name="Hibbett D.S."/>
        </authorList>
    </citation>
    <scope>NUCLEOTIDE SEQUENCE [LARGE SCALE GENOMIC DNA]</scope>
    <source>
        <strain evidence="2 3">93-53</strain>
    </source>
</reference>
<dbReference type="RefSeq" id="XP_040762031.1">
    <property type="nucleotide sequence ID" value="XM_040904718.1"/>
</dbReference>
<sequence>MLSSRPLDLNHGDGPSFKTPARGLKGKNGPQENVYGLSMTVNAKGKSLQTPRRPLTVQSHKALSNSIKPMVRIARPLGDKTPFPNRVAPAVPFESPAPKTGKLAKLSLLDADDTPAKPAISPGALLRPSSARKSLRAPRPSLVGNCFKTPITTGNHWDVSDGDVSVAEAEAEEEKVEVQEEDYDEIEYMPPTAIIPPYEPPFEMPDYSVVGKTLLEMAYCPKFDDSVDAYYAADIEIEIDSEEVWLASGFVADPSKWERLELPELGTSVVYS</sequence>
<proteinExistence type="predicted"/>
<evidence type="ECO:0000256" key="1">
    <source>
        <dbReference type="SAM" id="MobiDB-lite"/>
    </source>
</evidence>
<dbReference type="InParanoid" id="A0A165D7S7"/>
<dbReference type="Proteomes" id="UP000076871">
    <property type="component" value="Unassembled WGS sequence"/>
</dbReference>
<name>A0A165D7S7_9APHY</name>
<keyword evidence="3" id="KW-1185">Reference proteome</keyword>
<accession>A0A165D7S7</accession>
<feature type="region of interest" description="Disordered" evidence="1">
    <location>
        <begin position="1"/>
        <end position="32"/>
    </location>
</feature>
<evidence type="ECO:0000313" key="2">
    <source>
        <dbReference type="EMBL" id="KZT04291.1"/>
    </source>
</evidence>
<dbReference type="AlphaFoldDB" id="A0A165D7S7"/>
<protein>
    <submittedName>
        <fullName evidence="2">Uncharacterized protein</fullName>
    </submittedName>
</protein>
<dbReference type="GeneID" id="63821748"/>
<dbReference type="OrthoDB" id="3266915at2759"/>